<sequence length="346" mass="37555">MPSSITSKPLGKNGPLVPRLGLGAMVLSGIYSTPGSDAERLKFLDEAYEKGETFWDTADEYGDSEDLLGKWFAANPSKRNDIFLATKFAIRKAPADSGTKGLQVDSSPEYCKQAIAKSLGRLGLPYVDLYYVHRVDKKTPIEKTMQAMVELKNEGKIKHIGLSECSADTIRRAHAVHAVTAVQLEYSPFCLAIEEPDIAVLKTCRELGIAVVAYSPLGNGLLTGTLRKQADWSKAGDLRGHLPWLQEDVFEHNLGVVDRIGEMAAKKGVSSAQLSLAWVLAQGDDVFAIPGTRNIHRLEENLASLDVQLSAEEEKAVRDLAQDIKGGRVQDLTGYAFAGTPALDSA</sequence>
<dbReference type="InterPro" id="IPR050791">
    <property type="entry name" value="Aldo-Keto_reductase"/>
</dbReference>
<dbReference type="Proteomes" id="UP001271007">
    <property type="component" value="Unassembled WGS sequence"/>
</dbReference>
<proteinExistence type="predicted"/>
<evidence type="ECO:0000256" key="1">
    <source>
        <dbReference type="ARBA" id="ARBA00023002"/>
    </source>
</evidence>
<reference evidence="3" key="1">
    <citation type="submission" date="2023-04" db="EMBL/GenBank/DDBJ databases">
        <title>Black Yeasts Isolated from many extreme environments.</title>
        <authorList>
            <person name="Coleine C."/>
            <person name="Stajich J.E."/>
            <person name="Selbmann L."/>
        </authorList>
    </citation>
    <scope>NUCLEOTIDE SEQUENCE</scope>
    <source>
        <strain evidence="3">CCFEE 5312</strain>
    </source>
</reference>
<protein>
    <recommendedName>
        <fullName evidence="2">NADP-dependent oxidoreductase domain-containing protein</fullName>
    </recommendedName>
</protein>
<dbReference type="SUPFAM" id="SSF51430">
    <property type="entry name" value="NAD(P)-linked oxidoreductase"/>
    <property type="match status" value="1"/>
</dbReference>
<evidence type="ECO:0000313" key="4">
    <source>
        <dbReference type="Proteomes" id="UP001271007"/>
    </source>
</evidence>
<accession>A0AAJ0GB82</accession>
<gene>
    <name evidence="3" type="ORF">LTR09_003350</name>
</gene>
<dbReference type="GO" id="GO:0005737">
    <property type="term" value="C:cytoplasm"/>
    <property type="evidence" value="ECO:0007669"/>
    <property type="project" value="TreeGrafter"/>
</dbReference>
<dbReference type="Gene3D" id="3.20.20.100">
    <property type="entry name" value="NADP-dependent oxidoreductase domain"/>
    <property type="match status" value="1"/>
</dbReference>
<dbReference type="GO" id="GO:0016491">
    <property type="term" value="F:oxidoreductase activity"/>
    <property type="evidence" value="ECO:0007669"/>
    <property type="project" value="UniProtKB-KW"/>
</dbReference>
<keyword evidence="1" id="KW-0560">Oxidoreductase</keyword>
<keyword evidence="4" id="KW-1185">Reference proteome</keyword>
<comment type="caution">
    <text evidence="3">The sequence shown here is derived from an EMBL/GenBank/DDBJ whole genome shotgun (WGS) entry which is preliminary data.</text>
</comment>
<dbReference type="PANTHER" id="PTHR43625">
    <property type="entry name" value="AFLATOXIN B1 ALDEHYDE REDUCTASE"/>
    <property type="match status" value="1"/>
</dbReference>
<name>A0AAJ0GB82_9PEZI</name>
<dbReference type="InterPro" id="IPR036812">
    <property type="entry name" value="NAD(P)_OxRdtase_dom_sf"/>
</dbReference>
<organism evidence="3 4">
    <name type="scientific">Extremus antarcticus</name>
    <dbReference type="NCBI Taxonomy" id="702011"/>
    <lineage>
        <taxon>Eukaryota</taxon>
        <taxon>Fungi</taxon>
        <taxon>Dikarya</taxon>
        <taxon>Ascomycota</taxon>
        <taxon>Pezizomycotina</taxon>
        <taxon>Dothideomycetes</taxon>
        <taxon>Dothideomycetidae</taxon>
        <taxon>Mycosphaerellales</taxon>
        <taxon>Extremaceae</taxon>
        <taxon>Extremus</taxon>
    </lineage>
</organism>
<dbReference type="AlphaFoldDB" id="A0AAJ0GB82"/>
<feature type="domain" description="NADP-dependent oxidoreductase" evidence="2">
    <location>
        <begin position="19"/>
        <end position="320"/>
    </location>
</feature>
<dbReference type="InterPro" id="IPR023210">
    <property type="entry name" value="NADP_OxRdtase_dom"/>
</dbReference>
<dbReference type="PANTHER" id="PTHR43625:SF40">
    <property type="entry name" value="ALDO-KETO REDUCTASE YAKC [NADP(+)]"/>
    <property type="match status" value="1"/>
</dbReference>
<evidence type="ECO:0000313" key="3">
    <source>
        <dbReference type="EMBL" id="KAK3055430.1"/>
    </source>
</evidence>
<dbReference type="EMBL" id="JAWDJX010000008">
    <property type="protein sequence ID" value="KAK3055430.1"/>
    <property type="molecule type" value="Genomic_DNA"/>
</dbReference>
<evidence type="ECO:0000259" key="2">
    <source>
        <dbReference type="Pfam" id="PF00248"/>
    </source>
</evidence>
<dbReference type="Pfam" id="PF00248">
    <property type="entry name" value="Aldo_ket_red"/>
    <property type="match status" value="1"/>
</dbReference>